<dbReference type="EMBL" id="UGOA01000001">
    <property type="protein sequence ID" value="STX42222.1"/>
    <property type="molecule type" value="Genomic_DNA"/>
</dbReference>
<comment type="pathway">
    <text evidence="2">Plant hormone metabolism; auxin biosynthesis.</text>
</comment>
<dbReference type="GO" id="GO:0009851">
    <property type="term" value="P:auxin biosynthetic process"/>
    <property type="evidence" value="ECO:0007669"/>
    <property type="project" value="UniProtKB-KW"/>
</dbReference>
<evidence type="ECO:0000313" key="11">
    <source>
        <dbReference type="EMBL" id="STX42222.1"/>
    </source>
</evidence>
<keyword evidence="6 11" id="KW-0560">Oxidoreductase</keyword>
<evidence type="ECO:0000259" key="10">
    <source>
        <dbReference type="Pfam" id="PF01593"/>
    </source>
</evidence>
<evidence type="ECO:0000256" key="3">
    <source>
        <dbReference type="ARBA" id="ARBA00005833"/>
    </source>
</evidence>
<dbReference type="PANTHER" id="PTHR10742">
    <property type="entry name" value="FLAVIN MONOAMINE OXIDASE"/>
    <property type="match status" value="1"/>
</dbReference>
<protein>
    <recommendedName>
        <fullName evidence="5">Tryptophan 2-monooxygenase</fullName>
        <ecNumber evidence="4">1.13.12.3</ecNumber>
    </recommendedName>
</protein>
<evidence type="ECO:0000256" key="6">
    <source>
        <dbReference type="ARBA" id="ARBA00023002"/>
    </source>
</evidence>
<evidence type="ECO:0000313" key="12">
    <source>
        <dbReference type="Proteomes" id="UP000254677"/>
    </source>
</evidence>
<dbReference type="Pfam" id="PF01593">
    <property type="entry name" value="Amino_oxidase"/>
    <property type="match status" value="1"/>
</dbReference>
<dbReference type="PANTHER" id="PTHR10742:SF410">
    <property type="entry name" value="LYSINE-SPECIFIC HISTONE DEMETHYLASE 2"/>
    <property type="match status" value="1"/>
</dbReference>
<evidence type="ECO:0000256" key="4">
    <source>
        <dbReference type="ARBA" id="ARBA00012535"/>
    </source>
</evidence>
<dbReference type="Proteomes" id="UP000254677">
    <property type="component" value="Unassembled WGS sequence"/>
</dbReference>
<dbReference type="SUPFAM" id="SSF51905">
    <property type="entry name" value="FAD/NAD(P)-binding domain"/>
    <property type="match status" value="1"/>
</dbReference>
<dbReference type="PRINTS" id="PR00757">
    <property type="entry name" value="AMINEOXDASEF"/>
</dbReference>
<dbReference type="RefSeq" id="WP_115221165.1">
    <property type="nucleotide sequence ID" value="NZ_UGOA01000001.1"/>
</dbReference>
<evidence type="ECO:0000256" key="1">
    <source>
        <dbReference type="ARBA" id="ARBA00001974"/>
    </source>
</evidence>
<dbReference type="SUPFAM" id="SSF54373">
    <property type="entry name" value="FAD-linked reductases, C-terminal domain"/>
    <property type="match status" value="1"/>
</dbReference>
<dbReference type="Gene3D" id="3.90.660.10">
    <property type="match status" value="1"/>
</dbReference>
<comment type="cofactor">
    <cofactor evidence="1">
        <name>FAD</name>
        <dbReference type="ChEBI" id="CHEBI:57692"/>
    </cofactor>
</comment>
<organism evidence="11 12">
    <name type="scientific">Legionella donaldsonii</name>
    <dbReference type="NCBI Taxonomy" id="45060"/>
    <lineage>
        <taxon>Bacteria</taxon>
        <taxon>Pseudomonadati</taxon>
        <taxon>Pseudomonadota</taxon>
        <taxon>Gammaproteobacteria</taxon>
        <taxon>Legionellales</taxon>
        <taxon>Legionellaceae</taxon>
        <taxon>Legionella</taxon>
    </lineage>
</organism>
<evidence type="ECO:0000256" key="7">
    <source>
        <dbReference type="ARBA" id="ARBA00023070"/>
    </source>
</evidence>
<dbReference type="EC" id="1.13.12.3" evidence="4"/>
<gene>
    <name evidence="11" type="ORF">NCTC13292_01440</name>
</gene>
<dbReference type="AlphaFoldDB" id="A0A378J3A1"/>
<name>A0A378J3A1_9GAMM</name>
<keyword evidence="7" id="KW-0073">Auxin biosynthesis</keyword>
<comment type="similarity">
    <text evidence="3">Belongs to the tryptophan 2-monooxygenase family.</text>
</comment>
<feature type="domain" description="Amine oxidase" evidence="10">
    <location>
        <begin position="36"/>
        <end position="465"/>
    </location>
</feature>
<dbReference type="InterPro" id="IPR002937">
    <property type="entry name" value="Amino_oxidase"/>
</dbReference>
<evidence type="ECO:0000256" key="8">
    <source>
        <dbReference type="ARBA" id="ARBA00047321"/>
    </source>
</evidence>
<keyword evidence="12" id="KW-1185">Reference proteome</keyword>
<reference evidence="11 12" key="1">
    <citation type="submission" date="2018-06" db="EMBL/GenBank/DDBJ databases">
        <authorList>
            <consortium name="Pathogen Informatics"/>
            <person name="Doyle S."/>
        </authorList>
    </citation>
    <scope>NUCLEOTIDE SEQUENCE [LARGE SCALE GENOMIC DNA]</scope>
    <source>
        <strain evidence="11 12">NCTC13292</strain>
    </source>
</reference>
<dbReference type="InterPro" id="IPR036188">
    <property type="entry name" value="FAD/NAD-bd_sf"/>
</dbReference>
<accession>A0A378J3A1</accession>
<dbReference type="InterPro" id="IPR050281">
    <property type="entry name" value="Flavin_monoamine_oxidase"/>
</dbReference>
<dbReference type="OrthoDB" id="337830at2"/>
<feature type="binding site" evidence="9">
    <location>
        <begin position="57"/>
        <end position="58"/>
    </location>
    <ligand>
        <name>FAD</name>
        <dbReference type="ChEBI" id="CHEBI:57692"/>
    </ligand>
</feature>
<dbReference type="InterPro" id="IPR001613">
    <property type="entry name" value="Flavin_amine_oxidase"/>
</dbReference>
<comment type="catalytic activity">
    <reaction evidence="8">
        <text>L-tryptophan + O2 = indole-3-acetamide + CO2 + H2O</text>
        <dbReference type="Rhea" id="RHEA:16165"/>
        <dbReference type="ChEBI" id="CHEBI:15377"/>
        <dbReference type="ChEBI" id="CHEBI:15379"/>
        <dbReference type="ChEBI" id="CHEBI:16031"/>
        <dbReference type="ChEBI" id="CHEBI:16526"/>
        <dbReference type="ChEBI" id="CHEBI:57912"/>
        <dbReference type="EC" id="1.13.12.3"/>
    </reaction>
</comment>
<evidence type="ECO:0000256" key="5">
    <source>
        <dbReference type="ARBA" id="ARBA00017871"/>
    </source>
</evidence>
<evidence type="ECO:0000256" key="9">
    <source>
        <dbReference type="PIRSR" id="PIRSR601613-1"/>
    </source>
</evidence>
<feature type="binding site" evidence="9">
    <location>
        <position position="239"/>
    </location>
    <ligand>
        <name>FAD</name>
        <dbReference type="ChEBI" id="CHEBI:57692"/>
    </ligand>
</feature>
<sequence>MLKRILIIIFLIFSQTLQAEKDRIARYKVIIIGAGIAGLEAGHYLQKHGVNNYIILEARNRIGGRVSTIMPWKEVPIELGAGIIHGGDQSNPLMKLAKKWHLATASLDSHSSSFYNSKGKEISDAIDTSYEELYLDFEKLVEKKRRDNKKNAKLSVSDVVLELINQKHLNKKSQHGLLYEISDKIEQEYAADIHDLSALWYDNEDNFPGKEKLLLHGYKDLVNGLAKNIKTHILLNHVVIKVNYQNSEAIVVSTNNNKNFIGEYVICTLPLGVLKTGRVKFIPQLPRNKIIAMEHLNMGIMNKIIMLFPKVFWDSEQFISYISPAYWSGTNWVNKGEWIEFDNLNYFFHQPILSAIVSADFAKNLENKKDTEIIQSVMKTLKTIYGEKIPAPTSYVITRWGKDPYSEGSYSSLRPEALEDGKDYLNMARTVAGHLLFAGEATTNLYPATVYGAYLSGERVAKEIINKNANYAITSSGTVPGKS</sequence>
<dbReference type="GO" id="GO:0050361">
    <property type="term" value="F:tryptophan 2-monooxygenase activity"/>
    <property type="evidence" value="ECO:0007669"/>
    <property type="project" value="UniProtKB-EC"/>
</dbReference>
<dbReference type="Gene3D" id="3.50.50.60">
    <property type="entry name" value="FAD/NAD(P)-binding domain"/>
    <property type="match status" value="1"/>
</dbReference>
<proteinExistence type="inferred from homology"/>
<evidence type="ECO:0000256" key="2">
    <source>
        <dbReference type="ARBA" id="ARBA00004814"/>
    </source>
</evidence>